<gene>
    <name evidence="4" type="ORF">C1704_15065</name>
</gene>
<dbReference type="Pfam" id="PF00498">
    <property type="entry name" value="FHA"/>
    <property type="match status" value="1"/>
</dbReference>
<name>A0A2S5SR95_9BURK</name>
<dbReference type="InterPro" id="IPR000253">
    <property type="entry name" value="FHA_dom"/>
</dbReference>
<evidence type="ECO:0000313" key="5">
    <source>
        <dbReference type="Proteomes" id="UP000238605"/>
    </source>
</evidence>
<reference evidence="4 5" key="1">
    <citation type="submission" date="2018-02" db="EMBL/GenBank/DDBJ databases">
        <title>Reclassifiation of [Polyangium] brachysporum DSM 7029 as Guopingzhaonella breviflexa gen. nov., sp. nov., a member of the family Comamonadaceae.</title>
        <authorList>
            <person name="Tang B."/>
        </authorList>
    </citation>
    <scope>NUCLEOTIDE SEQUENCE [LARGE SCALE GENOMIC DNA]</scope>
    <source>
        <strain evidence="4 5">BCRC 80649</strain>
    </source>
</reference>
<evidence type="ECO:0000256" key="2">
    <source>
        <dbReference type="SAM" id="Phobius"/>
    </source>
</evidence>
<keyword evidence="2" id="KW-1133">Transmembrane helix</keyword>
<proteinExistence type="predicted"/>
<feature type="compositionally biased region" description="Acidic residues" evidence="1">
    <location>
        <begin position="310"/>
        <end position="324"/>
    </location>
</feature>
<feature type="region of interest" description="Disordered" evidence="1">
    <location>
        <begin position="303"/>
        <end position="324"/>
    </location>
</feature>
<dbReference type="SUPFAM" id="SSF49879">
    <property type="entry name" value="SMAD/FHA domain"/>
    <property type="match status" value="1"/>
</dbReference>
<dbReference type="EMBL" id="PSNX01000015">
    <property type="protein sequence ID" value="PPE65261.1"/>
    <property type="molecule type" value="Genomic_DNA"/>
</dbReference>
<evidence type="ECO:0000256" key="1">
    <source>
        <dbReference type="SAM" id="MobiDB-lite"/>
    </source>
</evidence>
<accession>A0A2S5SR95</accession>
<sequence length="324" mass="34845">MLEVLDRDARVRQVFEVTRWPLRVGRSLHCEVVLDDPHVAPEHVQLQPADGGVALTVGDTVNGVRCGRHHLRAGEAAVRPAAEDWWVGQTRVRLRLAGEAVPAELPLPVAGRWPVAGLLLALVGVLVWTAWGEYLQTEPGEFLSSLAGASLSMLAVLGTWSFLWALGSKLFQHRLDYWRHLRIAAVGLLASGVVASGLGVLAFATSWVILSHLSGAAEAAVLAVTVWAHLAVVLPGRRRVLAWAVGSALVCGLAVAAAFQYQRTGRVFTELYLTTLPPPWMRLAPAVAPAQFLDEARTLQGALEQAAREDGEEGTPADEAEDAE</sequence>
<protein>
    <recommendedName>
        <fullName evidence="3">FHA domain-containing protein</fullName>
    </recommendedName>
</protein>
<keyword evidence="2" id="KW-0472">Membrane</keyword>
<feature type="transmembrane region" description="Helical" evidence="2">
    <location>
        <begin position="113"/>
        <end position="131"/>
    </location>
</feature>
<organism evidence="4 5">
    <name type="scientific">Caldimonas caldifontis</name>
    <dbReference type="NCBI Taxonomy" id="1452508"/>
    <lineage>
        <taxon>Bacteria</taxon>
        <taxon>Pseudomonadati</taxon>
        <taxon>Pseudomonadota</taxon>
        <taxon>Betaproteobacteria</taxon>
        <taxon>Burkholderiales</taxon>
        <taxon>Sphaerotilaceae</taxon>
        <taxon>Caldimonas</taxon>
    </lineage>
</organism>
<evidence type="ECO:0000259" key="3">
    <source>
        <dbReference type="PROSITE" id="PS50006"/>
    </source>
</evidence>
<dbReference type="InterPro" id="IPR008984">
    <property type="entry name" value="SMAD_FHA_dom_sf"/>
</dbReference>
<dbReference type="AlphaFoldDB" id="A0A2S5SR95"/>
<feature type="domain" description="FHA" evidence="3">
    <location>
        <begin position="22"/>
        <end position="71"/>
    </location>
</feature>
<feature type="transmembrane region" description="Helical" evidence="2">
    <location>
        <begin position="151"/>
        <end position="171"/>
    </location>
</feature>
<feature type="transmembrane region" description="Helical" evidence="2">
    <location>
        <begin position="241"/>
        <end position="261"/>
    </location>
</feature>
<keyword evidence="5" id="KW-1185">Reference proteome</keyword>
<dbReference type="PROSITE" id="PS50006">
    <property type="entry name" value="FHA_DOMAIN"/>
    <property type="match status" value="1"/>
</dbReference>
<dbReference type="Gene3D" id="2.60.200.20">
    <property type="match status" value="1"/>
</dbReference>
<evidence type="ECO:0000313" key="4">
    <source>
        <dbReference type="EMBL" id="PPE65261.1"/>
    </source>
</evidence>
<dbReference type="CDD" id="cd00060">
    <property type="entry name" value="FHA"/>
    <property type="match status" value="1"/>
</dbReference>
<comment type="caution">
    <text evidence="4">The sequence shown here is derived from an EMBL/GenBank/DDBJ whole genome shotgun (WGS) entry which is preliminary data.</text>
</comment>
<feature type="transmembrane region" description="Helical" evidence="2">
    <location>
        <begin position="183"/>
        <end position="210"/>
    </location>
</feature>
<feature type="transmembrane region" description="Helical" evidence="2">
    <location>
        <begin position="216"/>
        <end position="234"/>
    </location>
</feature>
<keyword evidence="2" id="KW-0812">Transmembrane</keyword>
<dbReference type="Proteomes" id="UP000238605">
    <property type="component" value="Unassembled WGS sequence"/>
</dbReference>